<dbReference type="PANTHER" id="PTHR11346">
    <property type="entry name" value="GALECTIN"/>
    <property type="match status" value="1"/>
</dbReference>
<organism evidence="4 5">
    <name type="scientific">Menidia menidia</name>
    <name type="common">Atlantic silverside</name>
    <dbReference type="NCBI Taxonomy" id="238744"/>
    <lineage>
        <taxon>Eukaryota</taxon>
        <taxon>Metazoa</taxon>
        <taxon>Chordata</taxon>
        <taxon>Craniata</taxon>
        <taxon>Vertebrata</taxon>
        <taxon>Euteleostomi</taxon>
        <taxon>Actinopterygii</taxon>
        <taxon>Neopterygii</taxon>
        <taxon>Teleostei</taxon>
        <taxon>Neoteleostei</taxon>
        <taxon>Acanthomorphata</taxon>
        <taxon>Ovalentaria</taxon>
        <taxon>Atherinomorphae</taxon>
        <taxon>Atheriniformes</taxon>
        <taxon>Atherinopsidae</taxon>
        <taxon>Menidiinae</taxon>
        <taxon>Menidia</taxon>
    </lineage>
</organism>
<evidence type="ECO:0000313" key="4">
    <source>
        <dbReference type="EMBL" id="CAG6008442.1"/>
    </source>
</evidence>
<keyword evidence="5" id="KW-1185">Reference proteome</keyword>
<evidence type="ECO:0000313" key="5">
    <source>
        <dbReference type="Proteomes" id="UP000677803"/>
    </source>
</evidence>
<evidence type="ECO:0000256" key="2">
    <source>
        <dbReference type="RuleBase" id="RU102079"/>
    </source>
</evidence>
<gene>
    <name evidence="4" type="ORF">MMEN_LOCUS18884</name>
</gene>
<sequence length="304" mass="32780">MAYVQPPFYNPSIPFTGSIHGGLQEGKCIIVSGRVLPGANRFHINLQSGSGAGADVALHLNPRYDGQAYVVANTLQHGSWGSEERKFSSPFPAGSPFSLVLSVSRDFYHMNVNGSHFMDYRHRIPFQRVDTIIVGGNVEINSIGFQNPAMPPHPAFPAQPAFPSQAAFPSFAGFPPQAAFPVPQMPARCPPPDALRLSAEALGSVMASPEIASVSWGHMLVKGCPSSYKDCKVWPGGSRAWDWRETGTDIEVRLLLAYSCLPSAPRPAWSDGVDALTPPDAAVEGTIPFSKAVKVFIMPKPARR</sequence>
<dbReference type="AlphaFoldDB" id="A0A8S4BXG9"/>
<proteinExistence type="predicted"/>
<dbReference type="Gene3D" id="3.40.1230.10">
    <property type="entry name" value="MTH938-like"/>
    <property type="match status" value="1"/>
</dbReference>
<dbReference type="SMART" id="SM00908">
    <property type="entry name" value="Gal-bind_lectin"/>
    <property type="match status" value="1"/>
</dbReference>
<dbReference type="SUPFAM" id="SSF64076">
    <property type="entry name" value="MTH938-like"/>
    <property type="match status" value="1"/>
</dbReference>
<keyword evidence="1 2" id="KW-0430">Lectin</keyword>
<protein>
    <recommendedName>
        <fullName evidence="2">Galectin</fullName>
    </recommendedName>
</protein>
<dbReference type="Pfam" id="PF00337">
    <property type="entry name" value="Gal-bind_lectin"/>
    <property type="match status" value="1"/>
</dbReference>
<dbReference type="CDD" id="cd00070">
    <property type="entry name" value="GLECT"/>
    <property type="match status" value="1"/>
</dbReference>
<feature type="domain" description="Galectin" evidence="3">
    <location>
        <begin position="15"/>
        <end position="146"/>
    </location>
</feature>
<dbReference type="InterPro" id="IPR013320">
    <property type="entry name" value="ConA-like_dom_sf"/>
</dbReference>
<dbReference type="InterPro" id="IPR036748">
    <property type="entry name" value="MTH938-like_sf"/>
</dbReference>
<dbReference type="PANTHER" id="PTHR11346:SF176">
    <property type="entry name" value="32 KDA BETA-GALACTOSIDE-BINDING LECTIN LEC-3"/>
    <property type="match status" value="1"/>
</dbReference>
<dbReference type="SMR" id="A0A8S4BXG9"/>
<dbReference type="InterPro" id="IPR001079">
    <property type="entry name" value="Galectin_CRD"/>
</dbReference>
<dbReference type="Proteomes" id="UP000677803">
    <property type="component" value="Unassembled WGS sequence"/>
</dbReference>
<comment type="caution">
    <text evidence="4">The sequence shown here is derived from an EMBL/GenBank/DDBJ whole genome shotgun (WGS) entry which is preliminary data.</text>
</comment>
<reference evidence="4" key="1">
    <citation type="submission" date="2021-05" db="EMBL/GenBank/DDBJ databases">
        <authorList>
            <person name="Tigano A."/>
        </authorList>
    </citation>
    <scope>NUCLEOTIDE SEQUENCE</scope>
</reference>
<evidence type="ECO:0000259" key="3">
    <source>
        <dbReference type="PROSITE" id="PS51304"/>
    </source>
</evidence>
<evidence type="ECO:0000256" key="1">
    <source>
        <dbReference type="ARBA" id="ARBA00022734"/>
    </source>
</evidence>
<dbReference type="PROSITE" id="PS51304">
    <property type="entry name" value="GALECTIN"/>
    <property type="match status" value="1"/>
</dbReference>
<dbReference type="InterPro" id="IPR044156">
    <property type="entry name" value="Galectin-like"/>
</dbReference>
<dbReference type="FunFam" id="2.60.120.200:FF:000078">
    <property type="entry name" value="Galectin"/>
    <property type="match status" value="1"/>
</dbReference>
<dbReference type="GO" id="GO:0030246">
    <property type="term" value="F:carbohydrate binding"/>
    <property type="evidence" value="ECO:0007669"/>
    <property type="project" value="UniProtKB-UniRule"/>
</dbReference>
<dbReference type="OrthoDB" id="6251307at2759"/>
<dbReference type="SMART" id="SM00276">
    <property type="entry name" value="GLECT"/>
    <property type="match status" value="1"/>
</dbReference>
<dbReference type="EMBL" id="CAJRST010037777">
    <property type="protein sequence ID" value="CAG6008442.1"/>
    <property type="molecule type" value="Genomic_DNA"/>
</dbReference>
<dbReference type="Gene3D" id="2.60.120.200">
    <property type="match status" value="1"/>
</dbReference>
<accession>A0A8S4BXG9</accession>
<dbReference type="SUPFAM" id="SSF49899">
    <property type="entry name" value="Concanavalin A-like lectins/glucanases"/>
    <property type="match status" value="1"/>
</dbReference>
<name>A0A8S4BXG9_9TELE</name>